<dbReference type="PANTHER" id="PTHR46158">
    <property type="entry name" value="OS02G0165000 PROTEIN"/>
    <property type="match status" value="1"/>
</dbReference>
<evidence type="ECO:0000256" key="5">
    <source>
        <dbReference type="SAM" id="Phobius"/>
    </source>
</evidence>
<dbReference type="PROSITE" id="PS51292">
    <property type="entry name" value="ZF_RING_CH"/>
    <property type="match status" value="1"/>
</dbReference>
<dbReference type="AlphaFoldDB" id="A0AAD8LF15"/>
<feature type="transmembrane region" description="Helical" evidence="5">
    <location>
        <begin position="305"/>
        <end position="324"/>
    </location>
</feature>
<keyword evidence="5" id="KW-1133">Transmembrane helix</keyword>
<dbReference type="CDD" id="cd16495">
    <property type="entry name" value="RING_CH-C4HC3_MARCH"/>
    <property type="match status" value="1"/>
</dbReference>
<reference evidence="7" key="1">
    <citation type="journal article" date="2023" name="bioRxiv">
        <title>Improved chromosome-level genome assembly for marigold (Tagetes erecta).</title>
        <authorList>
            <person name="Jiang F."/>
            <person name="Yuan L."/>
            <person name="Wang S."/>
            <person name="Wang H."/>
            <person name="Xu D."/>
            <person name="Wang A."/>
            <person name="Fan W."/>
        </authorList>
    </citation>
    <scope>NUCLEOTIDE SEQUENCE</scope>
    <source>
        <strain evidence="7">WSJ</strain>
        <tissue evidence="7">Leaf</tissue>
    </source>
</reference>
<dbReference type="Proteomes" id="UP001229421">
    <property type="component" value="Unassembled WGS sequence"/>
</dbReference>
<keyword evidence="3" id="KW-0862">Zinc</keyword>
<evidence type="ECO:0000259" key="6">
    <source>
        <dbReference type="PROSITE" id="PS51292"/>
    </source>
</evidence>
<dbReference type="SUPFAM" id="SSF57850">
    <property type="entry name" value="RING/U-box"/>
    <property type="match status" value="1"/>
</dbReference>
<feature type="transmembrane region" description="Helical" evidence="5">
    <location>
        <begin position="390"/>
        <end position="413"/>
    </location>
</feature>
<dbReference type="InterPro" id="IPR011016">
    <property type="entry name" value="Znf_RING-CH"/>
</dbReference>
<feature type="transmembrane region" description="Helical" evidence="5">
    <location>
        <begin position="364"/>
        <end position="383"/>
    </location>
</feature>
<evidence type="ECO:0000256" key="3">
    <source>
        <dbReference type="ARBA" id="ARBA00022833"/>
    </source>
</evidence>
<dbReference type="GO" id="GO:0008270">
    <property type="term" value="F:zinc ion binding"/>
    <property type="evidence" value="ECO:0007669"/>
    <property type="project" value="UniProtKB-KW"/>
</dbReference>
<sequence>MQTSHETCNDVAIDDHNNASEVYTSVKDSKNEVKITEKNIRRSDLSLNIPPRHSQFSGRNGKASLQSPGISSNGGTGTSSRGIFRGLSFKKKNPADGESSSLLHPDANAPPPESPVATNMMSSLYWKRCASLPVKHGSNPSPSAATPVSARTFSEQQKSQVRAVQPSVSRSLSVPEKNIVIVRSVSFANRKVNDQIDTPDDQISPVPVENDEEIDEEEAVCRICFDTCDEGNQLKMECSCKGALKLVHEDCAVKWFSVKGNKTCEVCGQEVANLPVTLLRMPSYVQRQNTTAQNQQGLDSGTISAWQDFVVLVLISTICYFFFLEQLLIHDLKTQAVVIAAPFSFTFGLLSSTFAVILAIKEYIWTYAALEFALIAIILHVFYSWLQLKAIYAVMLSSVLGFGLAMTLNALYIRYYVWRVQVSRQSNTV</sequence>
<dbReference type="EMBL" id="JAUHHV010000001">
    <property type="protein sequence ID" value="KAK1438368.1"/>
    <property type="molecule type" value="Genomic_DNA"/>
</dbReference>
<dbReference type="SMART" id="SM00744">
    <property type="entry name" value="RINGv"/>
    <property type="match status" value="1"/>
</dbReference>
<protein>
    <recommendedName>
        <fullName evidence="6">RING-CH-type domain-containing protein</fullName>
    </recommendedName>
</protein>
<keyword evidence="1" id="KW-0479">Metal-binding</keyword>
<feature type="compositionally biased region" description="Polar residues" evidence="4">
    <location>
        <begin position="54"/>
        <end position="66"/>
    </location>
</feature>
<feature type="transmembrane region" description="Helical" evidence="5">
    <location>
        <begin position="336"/>
        <end position="358"/>
    </location>
</feature>
<dbReference type="Pfam" id="PF12906">
    <property type="entry name" value="RINGv"/>
    <property type="match status" value="1"/>
</dbReference>
<proteinExistence type="predicted"/>
<evidence type="ECO:0000256" key="2">
    <source>
        <dbReference type="ARBA" id="ARBA00022771"/>
    </source>
</evidence>
<keyword evidence="8" id="KW-1185">Reference proteome</keyword>
<keyword evidence="5" id="KW-0812">Transmembrane</keyword>
<feature type="compositionally biased region" description="Basic and acidic residues" evidence="4">
    <location>
        <begin position="34"/>
        <end position="44"/>
    </location>
</feature>
<evidence type="ECO:0000313" key="7">
    <source>
        <dbReference type="EMBL" id="KAK1438368.1"/>
    </source>
</evidence>
<keyword evidence="2" id="KW-0863">Zinc-finger</keyword>
<keyword evidence="5" id="KW-0472">Membrane</keyword>
<dbReference type="PANTHER" id="PTHR46158:SF11">
    <property type="entry name" value="ZINC FINGER PROTEIN"/>
    <property type="match status" value="1"/>
</dbReference>
<evidence type="ECO:0000313" key="8">
    <source>
        <dbReference type="Proteomes" id="UP001229421"/>
    </source>
</evidence>
<accession>A0AAD8LF15</accession>
<dbReference type="InterPro" id="IPR013083">
    <property type="entry name" value="Znf_RING/FYVE/PHD"/>
</dbReference>
<gene>
    <name evidence="7" type="ORF">QVD17_04176</name>
</gene>
<feature type="compositionally biased region" description="Polar residues" evidence="4">
    <location>
        <begin position="138"/>
        <end position="164"/>
    </location>
</feature>
<feature type="region of interest" description="Disordered" evidence="4">
    <location>
        <begin position="34"/>
        <end position="116"/>
    </location>
</feature>
<feature type="region of interest" description="Disordered" evidence="4">
    <location>
        <begin position="136"/>
        <end position="164"/>
    </location>
</feature>
<evidence type="ECO:0000256" key="1">
    <source>
        <dbReference type="ARBA" id="ARBA00022723"/>
    </source>
</evidence>
<evidence type="ECO:0000256" key="4">
    <source>
        <dbReference type="SAM" id="MobiDB-lite"/>
    </source>
</evidence>
<comment type="caution">
    <text evidence="7">The sequence shown here is derived from an EMBL/GenBank/DDBJ whole genome shotgun (WGS) entry which is preliminary data.</text>
</comment>
<organism evidence="7 8">
    <name type="scientific">Tagetes erecta</name>
    <name type="common">African marigold</name>
    <dbReference type="NCBI Taxonomy" id="13708"/>
    <lineage>
        <taxon>Eukaryota</taxon>
        <taxon>Viridiplantae</taxon>
        <taxon>Streptophyta</taxon>
        <taxon>Embryophyta</taxon>
        <taxon>Tracheophyta</taxon>
        <taxon>Spermatophyta</taxon>
        <taxon>Magnoliopsida</taxon>
        <taxon>eudicotyledons</taxon>
        <taxon>Gunneridae</taxon>
        <taxon>Pentapetalae</taxon>
        <taxon>asterids</taxon>
        <taxon>campanulids</taxon>
        <taxon>Asterales</taxon>
        <taxon>Asteraceae</taxon>
        <taxon>Asteroideae</taxon>
        <taxon>Heliantheae alliance</taxon>
        <taxon>Tageteae</taxon>
        <taxon>Tagetes</taxon>
    </lineage>
</organism>
<name>A0AAD8LF15_TARER</name>
<feature type="domain" description="RING-CH-type" evidence="6">
    <location>
        <begin position="213"/>
        <end position="274"/>
    </location>
</feature>
<dbReference type="Gene3D" id="3.30.40.10">
    <property type="entry name" value="Zinc/RING finger domain, C3HC4 (zinc finger)"/>
    <property type="match status" value="1"/>
</dbReference>